<evidence type="ECO:0000256" key="3">
    <source>
        <dbReference type="ARBA" id="ARBA00022884"/>
    </source>
</evidence>
<protein>
    <recommendedName>
        <fullName evidence="4">Translational regulator CsrA</fullName>
    </recommendedName>
</protein>
<dbReference type="PANTHER" id="PTHR34984:SF1">
    <property type="entry name" value="CARBON STORAGE REGULATOR"/>
    <property type="match status" value="1"/>
</dbReference>
<comment type="subcellular location">
    <subcellularLocation>
        <location evidence="4">Cytoplasm</location>
    </subcellularLocation>
</comment>
<keyword evidence="6" id="KW-1185">Reference proteome</keyword>
<comment type="caution">
    <text evidence="5">The sequence shown here is derived from an EMBL/GenBank/DDBJ whole genome shotgun (WGS) entry which is preliminary data.</text>
</comment>
<keyword evidence="1 4" id="KW-0963">Cytoplasm</keyword>
<reference evidence="5 6" key="1">
    <citation type="submission" date="2021-03" db="EMBL/GenBank/DDBJ databases">
        <title>Genomic Encyclopedia of Type Strains, Phase IV (KMG-IV): sequencing the most valuable type-strain genomes for metagenomic binning, comparative biology and taxonomic classification.</title>
        <authorList>
            <person name="Goeker M."/>
        </authorList>
    </citation>
    <scope>NUCLEOTIDE SEQUENCE [LARGE SCALE GENOMIC DNA]</scope>
    <source>
        <strain evidence="5 6">DSM 23491</strain>
    </source>
</reference>
<dbReference type="Proteomes" id="UP001519273">
    <property type="component" value="Unassembled WGS sequence"/>
</dbReference>
<dbReference type="Gene3D" id="2.60.40.4380">
    <property type="entry name" value="Translational regulator CsrA"/>
    <property type="match status" value="1"/>
</dbReference>
<keyword evidence="4" id="KW-1005">Bacterial flagellum biogenesis</keyword>
<keyword evidence="4" id="KW-0678">Repressor</keyword>
<gene>
    <name evidence="4" type="primary">csrA</name>
    <name evidence="5" type="ORF">J2Z20_001540</name>
</gene>
<name>A0ABS4H295_9BACL</name>
<comment type="subunit">
    <text evidence="4">Homodimer; the beta-strands of each monomer intercalate to form a hydrophobic core, while the alpha-helices form wings that extend away from the core.</text>
</comment>
<keyword evidence="3 4" id="KW-0694">RNA-binding</keyword>
<dbReference type="SUPFAM" id="SSF117130">
    <property type="entry name" value="CsrA-like"/>
    <property type="match status" value="1"/>
</dbReference>
<dbReference type="InterPro" id="IPR003751">
    <property type="entry name" value="CsrA"/>
</dbReference>
<evidence type="ECO:0000256" key="1">
    <source>
        <dbReference type="ARBA" id="ARBA00022490"/>
    </source>
</evidence>
<dbReference type="EMBL" id="JAGGKP010000002">
    <property type="protein sequence ID" value="MBP1936659.1"/>
    <property type="molecule type" value="Genomic_DNA"/>
</dbReference>
<dbReference type="HAMAP" id="MF_00167">
    <property type="entry name" value="CsrA"/>
    <property type="match status" value="1"/>
</dbReference>
<evidence type="ECO:0000313" key="6">
    <source>
        <dbReference type="Proteomes" id="UP001519273"/>
    </source>
</evidence>
<proteinExistence type="inferred from homology"/>
<comment type="function">
    <text evidence="4">A translational regulator that binds mRNA to regulate translation initiation and/or mRNA stability. Usually binds in the 5'-UTR at or near the Shine-Dalgarno sequence preventing ribosome-binding, thus repressing translation. Its main target seems to be the major flagellin gene, while its function is anatagonized by FliW.</text>
</comment>
<comment type="similarity">
    <text evidence="4">Belongs to the CsrA/RsmA family.</text>
</comment>
<dbReference type="PANTHER" id="PTHR34984">
    <property type="entry name" value="CARBON STORAGE REGULATOR"/>
    <property type="match status" value="1"/>
</dbReference>
<keyword evidence="2 4" id="KW-0810">Translation regulation</keyword>
<evidence type="ECO:0000313" key="5">
    <source>
        <dbReference type="EMBL" id="MBP1936659.1"/>
    </source>
</evidence>
<dbReference type="Pfam" id="PF02599">
    <property type="entry name" value="CsrA"/>
    <property type="match status" value="1"/>
</dbReference>
<dbReference type="InterPro" id="IPR036107">
    <property type="entry name" value="CsrA_sf"/>
</dbReference>
<dbReference type="RefSeq" id="WP_209847638.1">
    <property type="nucleotide sequence ID" value="NZ_CBCRVE010000003.1"/>
</dbReference>
<evidence type="ECO:0000256" key="2">
    <source>
        <dbReference type="ARBA" id="ARBA00022845"/>
    </source>
</evidence>
<evidence type="ECO:0000256" key="4">
    <source>
        <dbReference type="HAMAP-Rule" id="MF_00167"/>
    </source>
</evidence>
<organism evidence="5 6">
    <name type="scientific">Paenibacillus sediminis</name>
    <dbReference type="NCBI Taxonomy" id="664909"/>
    <lineage>
        <taxon>Bacteria</taxon>
        <taxon>Bacillati</taxon>
        <taxon>Bacillota</taxon>
        <taxon>Bacilli</taxon>
        <taxon>Bacillales</taxon>
        <taxon>Paenibacillaceae</taxon>
        <taxon>Paenibacillus</taxon>
    </lineage>
</organism>
<dbReference type="NCBIfam" id="TIGR00202">
    <property type="entry name" value="csrA"/>
    <property type="match status" value="1"/>
</dbReference>
<accession>A0ABS4H295</accession>
<sequence>MLILSRKRGQSILINNDIEIYIASIEGDNIKVGIRAPEDIVILRKELVEEVQANNQEASSAHVDPNLLKKMKF</sequence>